<dbReference type="GeneID" id="43667751"/>
<comment type="similarity">
    <text evidence="1">Belongs to the short-chain dehydrogenases/reductases (SDR) family.</text>
</comment>
<dbReference type="AlphaFoldDB" id="A0A5N6I6K7"/>
<dbReference type="GO" id="GO:0016491">
    <property type="term" value="F:oxidoreductase activity"/>
    <property type="evidence" value="ECO:0007669"/>
    <property type="project" value="UniProtKB-KW"/>
</dbReference>
<accession>A0A5N7D112</accession>
<evidence type="ECO:0000256" key="1">
    <source>
        <dbReference type="ARBA" id="ARBA00006484"/>
    </source>
</evidence>
<dbReference type="InterPro" id="IPR036291">
    <property type="entry name" value="NAD(P)-bd_dom_sf"/>
</dbReference>
<dbReference type="OrthoDB" id="191139at2759"/>
<evidence type="ECO:0000256" key="2">
    <source>
        <dbReference type="ARBA" id="ARBA00022857"/>
    </source>
</evidence>
<dbReference type="PANTHER" id="PTHR24320:SF236">
    <property type="entry name" value="SHORT-CHAIN DEHYDROGENASE-RELATED"/>
    <property type="match status" value="1"/>
</dbReference>
<dbReference type="PRINTS" id="PR00081">
    <property type="entry name" value="GDHRDH"/>
</dbReference>
<reference evidence="4 5" key="1">
    <citation type="submission" date="2019-04" db="EMBL/GenBank/DDBJ databases">
        <authorList>
            <consortium name="DOE Joint Genome Institute"/>
            <person name="Mondo S."/>
            <person name="Kjaerbolling I."/>
            <person name="Vesth T."/>
            <person name="Frisvad J.C."/>
            <person name="Nybo J.L."/>
            <person name="Theobald S."/>
            <person name="Kildgaard S."/>
            <person name="Isbrandt T."/>
            <person name="Kuo A."/>
            <person name="Sato A."/>
            <person name="Lyhne E.K."/>
            <person name="Kogle M.E."/>
            <person name="Wiebenga A."/>
            <person name="Kun R.S."/>
            <person name="Lubbers R.J."/>
            <person name="Makela M.R."/>
            <person name="Barry K."/>
            <person name="Chovatia M."/>
            <person name="Clum A."/>
            <person name="Daum C."/>
            <person name="Haridas S."/>
            <person name="He G."/>
            <person name="LaButti K."/>
            <person name="Lipzen A."/>
            <person name="Riley R."/>
            <person name="Salamov A."/>
            <person name="Simmons B.A."/>
            <person name="Magnuson J.K."/>
            <person name="Henrissat B."/>
            <person name="Mortensen U.H."/>
            <person name="Larsen T.O."/>
            <person name="Devries R.P."/>
            <person name="Grigoriev I.V."/>
            <person name="Machida M."/>
            <person name="Baker S.E."/>
            <person name="Andersen M.R."/>
            <person name="Cantor M.N."/>
            <person name="Hua S.X."/>
        </authorList>
    </citation>
    <scope>NUCLEOTIDE SEQUENCE [LARGE SCALE GENOMIC DNA]</scope>
    <source>
        <strain evidence="4 5">CBS 119388</strain>
    </source>
</reference>
<dbReference type="SUPFAM" id="SSF51735">
    <property type="entry name" value="NAD(P)-binding Rossmann-fold domains"/>
    <property type="match status" value="1"/>
</dbReference>
<sequence>MEYCKRIWPQIFPSQAALTSATLPSQVGRVVIITGSTAGIGLALTRIYYDAGATVYMAARNETKAHAAIQAITTTSTSQAPGVIKFLAIDLSDLRTIQPFVTVFLSQESRLDVLHNNAGVACVPLSQRTAQGLEPHMGINCVAPYLLASLLSDILVCTAAAADTVPNSVRVIWSSSLLVDTSAPSEGVPPEELENPSEDAIRNYTISKTGNWFLADRFAKRFTSASVGASDSLASAKRVVSITANPATVRTGIYDNAPQIAIWLTMPFFATVEDGAHTLLWAGCSEDITVGDGGRYVIPFGQWHPNPRADLLEAMAGGYAQQFEAWAEKVTQEFR</sequence>
<dbReference type="EMBL" id="ML736821">
    <property type="protein sequence ID" value="KAE8400074.1"/>
    <property type="molecule type" value="Genomic_DNA"/>
</dbReference>
<evidence type="ECO:0000313" key="4">
    <source>
        <dbReference type="EMBL" id="KAE8400074.1"/>
    </source>
</evidence>
<dbReference type="Gene3D" id="3.40.50.720">
    <property type="entry name" value="NAD(P)-binding Rossmann-like Domain"/>
    <property type="match status" value="1"/>
</dbReference>
<keyword evidence="5" id="KW-1185">Reference proteome</keyword>
<dbReference type="Pfam" id="PF00106">
    <property type="entry name" value="adh_short"/>
    <property type="match status" value="1"/>
</dbReference>
<proteinExistence type="inferred from homology"/>
<dbReference type="Proteomes" id="UP000325579">
    <property type="component" value="Unassembled WGS sequence"/>
</dbReference>
<dbReference type="InterPro" id="IPR002347">
    <property type="entry name" value="SDR_fam"/>
</dbReference>
<name>A0A5N6I6K7_9EURO</name>
<dbReference type="PANTHER" id="PTHR24320">
    <property type="entry name" value="RETINOL DEHYDROGENASE"/>
    <property type="match status" value="1"/>
</dbReference>
<evidence type="ECO:0000256" key="3">
    <source>
        <dbReference type="ARBA" id="ARBA00023002"/>
    </source>
</evidence>
<evidence type="ECO:0000313" key="5">
    <source>
        <dbReference type="Proteomes" id="UP000325579"/>
    </source>
</evidence>
<accession>A0A5N6I6K7</accession>
<dbReference type="RefSeq" id="XP_031937393.1">
    <property type="nucleotide sequence ID" value="XM_032083060.1"/>
</dbReference>
<keyword evidence="2" id="KW-0521">NADP</keyword>
<organism evidence="4 5">
    <name type="scientific">Aspergillus pseudonomiae</name>
    <dbReference type="NCBI Taxonomy" id="1506151"/>
    <lineage>
        <taxon>Eukaryota</taxon>
        <taxon>Fungi</taxon>
        <taxon>Dikarya</taxon>
        <taxon>Ascomycota</taxon>
        <taxon>Pezizomycotina</taxon>
        <taxon>Eurotiomycetes</taxon>
        <taxon>Eurotiomycetidae</taxon>
        <taxon>Eurotiales</taxon>
        <taxon>Aspergillaceae</taxon>
        <taxon>Aspergillus</taxon>
        <taxon>Aspergillus subgen. Circumdati</taxon>
    </lineage>
</organism>
<keyword evidence="3" id="KW-0560">Oxidoreductase</keyword>
<gene>
    <name evidence="4" type="ORF">BDV37DRAFT_258544</name>
</gene>
<protein>
    <submittedName>
        <fullName evidence="4">Short-chain dehydrogenase</fullName>
    </submittedName>
</protein>